<organism evidence="1 2">
    <name type="scientific">Parelaphostrongylus tenuis</name>
    <name type="common">Meningeal worm</name>
    <dbReference type="NCBI Taxonomy" id="148309"/>
    <lineage>
        <taxon>Eukaryota</taxon>
        <taxon>Metazoa</taxon>
        <taxon>Ecdysozoa</taxon>
        <taxon>Nematoda</taxon>
        <taxon>Chromadorea</taxon>
        <taxon>Rhabditida</taxon>
        <taxon>Rhabditina</taxon>
        <taxon>Rhabditomorpha</taxon>
        <taxon>Strongyloidea</taxon>
        <taxon>Metastrongylidae</taxon>
        <taxon>Parelaphostrongylus</taxon>
    </lineage>
</organism>
<name>A0AAD5QM92_PARTN</name>
<dbReference type="Proteomes" id="UP001196413">
    <property type="component" value="Unassembled WGS sequence"/>
</dbReference>
<dbReference type="AlphaFoldDB" id="A0AAD5QM92"/>
<gene>
    <name evidence="1" type="ORF">KIN20_011141</name>
</gene>
<evidence type="ECO:0000313" key="2">
    <source>
        <dbReference type="Proteomes" id="UP001196413"/>
    </source>
</evidence>
<comment type="caution">
    <text evidence="1">The sequence shown here is derived from an EMBL/GenBank/DDBJ whole genome shotgun (WGS) entry which is preliminary data.</text>
</comment>
<protein>
    <submittedName>
        <fullName evidence="1">Uncharacterized protein</fullName>
    </submittedName>
</protein>
<accession>A0AAD5QM92</accession>
<proteinExistence type="predicted"/>
<dbReference type="EMBL" id="JAHQIW010002008">
    <property type="protein sequence ID" value="KAJ1354265.1"/>
    <property type="molecule type" value="Genomic_DNA"/>
</dbReference>
<reference evidence="1" key="1">
    <citation type="submission" date="2021-06" db="EMBL/GenBank/DDBJ databases">
        <title>Parelaphostrongylus tenuis whole genome reference sequence.</title>
        <authorList>
            <person name="Garwood T.J."/>
            <person name="Larsen P.A."/>
            <person name="Fountain-Jones N.M."/>
            <person name="Garbe J.R."/>
            <person name="Macchietto M.G."/>
            <person name="Kania S.A."/>
            <person name="Gerhold R.W."/>
            <person name="Richards J.E."/>
            <person name="Wolf T.M."/>
        </authorList>
    </citation>
    <scope>NUCLEOTIDE SEQUENCE</scope>
    <source>
        <strain evidence="1">MNPRO001-30</strain>
        <tissue evidence="1">Meninges</tissue>
    </source>
</reference>
<sequence>MMFLSVRLPSTAGFELPSRATQAVKKLDVPTGKSSVVNVITSSSLAFAFIVLQSNTVARPPTSRPDDV</sequence>
<evidence type="ECO:0000313" key="1">
    <source>
        <dbReference type="EMBL" id="KAJ1354265.1"/>
    </source>
</evidence>
<keyword evidence="2" id="KW-1185">Reference proteome</keyword>